<dbReference type="Proteomes" id="UP000244496">
    <property type="component" value="Chromosome"/>
</dbReference>
<keyword evidence="2" id="KW-1185">Reference proteome</keyword>
<protein>
    <recommendedName>
        <fullName evidence="3">Methyl-accepting chemotaxis protein</fullName>
    </recommendedName>
</protein>
<gene>
    <name evidence="1" type="ORF">HYN69_13415</name>
</gene>
<organism evidence="1 2">
    <name type="scientific">Paragemmobacter aquarius</name>
    <dbReference type="NCBI Taxonomy" id="2169400"/>
    <lineage>
        <taxon>Bacteria</taxon>
        <taxon>Pseudomonadati</taxon>
        <taxon>Pseudomonadota</taxon>
        <taxon>Alphaproteobacteria</taxon>
        <taxon>Rhodobacterales</taxon>
        <taxon>Paracoccaceae</taxon>
        <taxon>Paragemmobacter</taxon>
    </lineage>
</organism>
<reference evidence="1 2" key="1">
    <citation type="submission" date="2018-04" db="EMBL/GenBank/DDBJ databases">
        <title>Genome sequencing of Gemmobacter.</title>
        <authorList>
            <person name="Yi H."/>
            <person name="Baek M.-G."/>
        </authorList>
    </citation>
    <scope>NUCLEOTIDE SEQUENCE [LARGE SCALE GENOMIC DNA]</scope>
    <source>
        <strain evidence="1 2">HYN0069</strain>
    </source>
</reference>
<dbReference type="KEGG" id="geh:HYN69_13415"/>
<dbReference type="RefSeq" id="WP_108436181.1">
    <property type="nucleotide sequence ID" value="NZ_CP028918.1"/>
</dbReference>
<dbReference type="OrthoDB" id="9816265at2"/>
<accession>A0A2S0UNH1</accession>
<name>A0A2S0UNH1_9RHOB</name>
<evidence type="ECO:0000313" key="2">
    <source>
        <dbReference type="Proteomes" id="UP000244496"/>
    </source>
</evidence>
<sequence>MNLQHLFPAGSVVPQGAAGAEEILEEVLRRTEASFLAAGSDLVDAVEVLRLVGGLFDRLRVTFGPENGDRLVALIAATRGHVAEIQGGFGRLVDANEAVRLAVRSVRVEVGDLDRVVRTIANVSINARIQGNGLIPPRPQVTAFIERLAVMAAEAEAILRDVREAMAGIGAEMVEMDAVTQDLREELGQKVLPALARFDRMAQGVLDRQDAMALTNAGLAKRMDTINAEVSRLVIGLQSGDATRQRLERVRDVLHLAAGSPWAAVLLELAAALSDAAVKAAAGEIAATVEAAGTVQKSADVAVGQARVCYVERSVNMAGEGDAAAGFAASIASVRGKLGLMRARAAALRERLGAILRHEAALRQIGHQVRLSGLNAVLICAKLGEDGRALRELAQWLRMLTDESDAIVMRLQTVLDSTAGLADRMGGESIGGFETALHAFFDEAAELGSFIERIGQDRAEAARTFDDVGQSLPKKLGHATQALAGFQLLLGEMTFFDAAVAARLVGLGNAAAPDAEAGEVLAGLRKRYTMQAERDIHDRIVGAPVPATVKVAAGAAVAVAVAAAASDDLDDILF</sequence>
<dbReference type="EMBL" id="CP028918">
    <property type="protein sequence ID" value="AWB49364.1"/>
    <property type="molecule type" value="Genomic_DNA"/>
</dbReference>
<evidence type="ECO:0000313" key="1">
    <source>
        <dbReference type="EMBL" id="AWB49364.1"/>
    </source>
</evidence>
<evidence type="ECO:0008006" key="3">
    <source>
        <dbReference type="Google" id="ProtNLM"/>
    </source>
</evidence>
<dbReference type="SUPFAM" id="SSF58104">
    <property type="entry name" value="Methyl-accepting chemotaxis protein (MCP) signaling domain"/>
    <property type="match status" value="1"/>
</dbReference>
<proteinExistence type="predicted"/>
<dbReference type="AlphaFoldDB" id="A0A2S0UNH1"/>